<reference evidence="2 3" key="1">
    <citation type="submission" date="2024-01" db="EMBL/GenBank/DDBJ databases">
        <title>Unpublished Manusciprt.</title>
        <authorList>
            <person name="Duman M."/>
            <person name="Valdes E.G."/>
            <person name="Ajmi N."/>
            <person name="Altun S."/>
            <person name="Saticioglu I.B."/>
        </authorList>
    </citation>
    <scope>NUCLEOTIDE SEQUENCE [LARGE SCALE GENOMIC DNA]</scope>
    <source>
        <strain evidence="2 3">120P</strain>
    </source>
</reference>
<sequence>MTLIKPTLKVCNLVVKQGGHSAFDADFHEGVNVIRGRNSSGKTTVMDLLAYSLGAENIRWKPQALKCTFTIVEVELNGIPVTLMREISTQTMRPMSFFWGRMADASKASADQWERYPFKRSEQKISFTQALFGALDIPQAQGSGASNITMHQMLRVIYADQPSVHSPIFRIDSFDSALTRETIGGYLSGVYSDELYNAQLRVREIERELEKKISELRGIFSVLGKSGQTPELADPTTAIKKLEDSRAELASRIETFKKDREISRKEANDANKVNETLRKRLSTAKGYESVLKDKLASLELEILDSNLFIKELSSRIENLDESKITRDYFENLSFQFCPGCLSEIKPSDNPHTCHLCKSSTQDKNGAQMLRMRNELSIQIKESTLILKLKEQEANTLKKDIPLASAEVKKLEKEYKAVSQIWSSDAEIFLEQRVRELGALDEEIKQAYEKQKLSLIIKELQSQRDKLSGEQNSLNDTIKSLELAQESRKLEVAKAVESNVIRLLKKDLPLQVEFINAESVKFDFEENSVYVNGSRNFSESSAVVLRHIFHLALLTTSLEIPEMRVPRLMILDGIDDGGMEKTRSHNLQKIIVEECANYKHQFQLIYATSEITPEIESSAMVVSRAFTPASRSLDVR</sequence>
<dbReference type="SUPFAM" id="SSF52540">
    <property type="entry name" value="P-loop containing nucleoside triphosphate hydrolases"/>
    <property type="match status" value="1"/>
</dbReference>
<evidence type="ECO:0000256" key="1">
    <source>
        <dbReference type="SAM" id="Coils"/>
    </source>
</evidence>
<dbReference type="RefSeq" id="WP_330079195.1">
    <property type="nucleotide sequence ID" value="NZ_JAZDCU010000005.1"/>
</dbReference>
<keyword evidence="3" id="KW-1185">Reference proteome</keyword>
<proteinExistence type="predicted"/>
<gene>
    <name evidence="2" type="ORF">V0R53_07390</name>
</gene>
<evidence type="ECO:0000313" key="3">
    <source>
        <dbReference type="Proteomes" id="UP001307839"/>
    </source>
</evidence>
<feature type="coiled-coil region" evidence="1">
    <location>
        <begin position="393"/>
        <end position="476"/>
    </location>
</feature>
<dbReference type="EMBL" id="JAZDQP010000004">
    <property type="protein sequence ID" value="MEE1866219.1"/>
    <property type="molecule type" value="Genomic_DNA"/>
</dbReference>
<keyword evidence="1" id="KW-0175">Coiled coil</keyword>
<dbReference type="Gene3D" id="3.40.50.300">
    <property type="entry name" value="P-loop containing nucleotide triphosphate hydrolases"/>
    <property type="match status" value="1"/>
</dbReference>
<accession>A0AB35WS28</accession>
<evidence type="ECO:0000313" key="2">
    <source>
        <dbReference type="EMBL" id="MEE1866219.1"/>
    </source>
</evidence>
<protein>
    <submittedName>
        <fullName evidence="2">AAA family ATPase</fullName>
    </submittedName>
</protein>
<name>A0AB35WS28_9PSED</name>
<comment type="caution">
    <text evidence="2">The sequence shown here is derived from an EMBL/GenBank/DDBJ whole genome shotgun (WGS) entry which is preliminary data.</text>
</comment>
<dbReference type="AlphaFoldDB" id="A0AB35WS28"/>
<dbReference type="Proteomes" id="UP001307839">
    <property type="component" value="Unassembled WGS sequence"/>
</dbReference>
<dbReference type="InterPro" id="IPR027417">
    <property type="entry name" value="P-loop_NTPase"/>
</dbReference>
<organism evidence="2 3">
    <name type="scientific">Pseudomonas auratipiscis</name>
    <dbReference type="NCBI Taxonomy" id="3115853"/>
    <lineage>
        <taxon>Bacteria</taxon>
        <taxon>Pseudomonadati</taxon>
        <taxon>Pseudomonadota</taxon>
        <taxon>Gammaproteobacteria</taxon>
        <taxon>Pseudomonadales</taxon>
        <taxon>Pseudomonadaceae</taxon>
        <taxon>Pseudomonas</taxon>
    </lineage>
</organism>